<dbReference type="Proteomes" id="UP000887013">
    <property type="component" value="Unassembled WGS sequence"/>
</dbReference>
<accession>A0A8X6TF39</accession>
<evidence type="ECO:0000313" key="1">
    <source>
        <dbReference type="EMBL" id="GFT10118.1"/>
    </source>
</evidence>
<sequence length="33" mass="3625">GSPEVAERKCVERLDWKPQGIGKERLVGAIESS</sequence>
<name>A0A8X6TF39_NEPPI</name>
<reference evidence="1" key="1">
    <citation type="submission" date="2020-08" db="EMBL/GenBank/DDBJ databases">
        <title>Multicomponent nature underlies the extraordinary mechanical properties of spider dragline silk.</title>
        <authorList>
            <person name="Kono N."/>
            <person name="Nakamura H."/>
            <person name="Mori M."/>
            <person name="Yoshida Y."/>
            <person name="Ohtoshi R."/>
            <person name="Malay A.D."/>
            <person name="Moran D.A.P."/>
            <person name="Tomita M."/>
            <person name="Numata K."/>
            <person name="Arakawa K."/>
        </authorList>
    </citation>
    <scope>NUCLEOTIDE SEQUENCE</scope>
</reference>
<keyword evidence="2" id="KW-1185">Reference proteome</keyword>
<comment type="caution">
    <text evidence="1">The sequence shown here is derived from an EMBL/GenBank/DDBJ whole genome shotgun (WGS) entry which is preliminary data.</text>
</comment>
<gene>
    <name evidence="1" type="ORF">NPIL_226621</name>
</gene>
<protein>
    <submittedName>
        <fullName evidence="1">Uncharacterized protein</fullName>
    </submittedName>
</protein>
<evidence type="ECO:0000313" key="2">
    <source>
        <dbReference type="Proteomes" id="UP000887013"/>
    </source>
</evidence>
<proteinExistence type="predicted"/>
<feature type="non-terminal residue" evidence="1">
    <location>
        <position position="1"/>
    </location>
</feature>
<organism evidence="1 2">
    <name type="scientific">Nephila pilipes</name>
    <name type="common">Giant wood spider</name>
    <name type="synonym">Nephila maculata</name>
    <dbReference type="NCBI Taxonomy" id="299642"/>
    <lineage>
        <taxon>Eukaryota</taxon>
        <taxon>Metazoa</taxon>
        <taxon>Ecdysozoa</taxon>
        <taxon>Arthropoda</taxon>
        <taxon>Chelicerata</taxon>
        <taxon>Arachnida</taxon>
        <taxon>Araneae</taxon>
        <taxon>Araneomorphae</taxon>
        <taxon>Entelegynae</taxon>
        <taxon>Araneoidea</taxon>
        <taxon>Nephilidae</taxon>
        <taxon>Nephila</taxon>
    </lineage>
</organism>
<dbReference type="EMBL" id="BMAW01008767">
    <property type="protein sequence ID" value="GFT10118.1"/>
    <property type="molecule type" value="Genomic_DNA"/>
</dbReference>
<dbReference type="AlphaFoldDB" id="A0A8X6TF39"/>